<keyword evidence="2" id="KW-1185">Reference proteome</keyword>
<proteinExistence type="predicted"/>
<dbReference type="VEuPathDB" id="VectorBase:GPAI037844"/>
<name>A0A1B0A8P7_GLOPL</name>
<reference evidence="1" key="2">
    <citation type="submission" date="2020-05" db="UniProtKB">
        <authorList>
            <consortium name="EnsemblMetazoa"/>
        </authorList>
    </citation>
    <scope>IDENTIFICATION</scope>
    <source>
        <strain evidence="1">IAEA</strain>
    </source>
</reference>
<dbReference type="AlphaFoldDB" id="A0A1B0A8P7"/>
<dbReference type="EnsemblMetazoa" id="GPAI037844-RA">
    <property type="protein sequence ID" value="GPAI037844-PA"/>
    <property type="gene ID" value="GPAI037844"/>
</dbReference>
<protein>
    <submittedName>
        <fullName evidence="1">Uncharacterized protein</fullName>
    </submittedName>
</protein>
<sequence length="128" mass="15219">MPATESLKRLTSVTADSFFYSLTKTFNYWKYRGILHAKPNRGMQLMFYDVSTPSIVDKRLTRAAADSRWFVPKKRDMKKTLRKYPPYPFLLRLITKDYNLSNTEFPLKRDNLNKLKLFTLPIFRTGLR</sequence>
<organism evidence="1 2">
    <name type="scientific">Glossina pallidipes</name>
    <name type="common">Tsetse fly</name>
    <dbReference type="NCBI Taxonomy" id="7398"/>
    <lineage>
        <taxon>Eukaryota</taxon>
        <taxon>Metazoa</taxon>
        <taxon>Ecdysozoa</taxon>
        <taxon>Arthropoda</taxon>
        <taxon>Hexapoda</taxon>
        <taxon>Insecta</taxon>
        <taxon>Pterygota</taxon>
        <taxon>Neoptera</taxon>
        <taxon>Endopterygota</taxon>
        <taxon>Diptera</taxon>
        <taxon>Brachycera</taxon>
        <taxon>Muscomorpha</taxon>
        <taxon>Hippoboscoidea</taxon>
        <taxon>Glossinidae</taxon>
        <taxon>Glossina</taxon>
    </lineage>
</organism>
<reference evidence="2" key="1">
    <citation type="submission" date="2014-03" db="EMBL/GenBank/DDBJ databases">
        <authorList>
            <person name="Aksoy S."/>
            <person name="Warren W."/>
            <person name="Wilson R.K."/>
        </authorList>
    </citation>
    <scope>NUCLEOTIDE SEQUENCE [LARGE SCALE GENOMIC DNA]</scope>
    <source>
        <strain evidence="2">IAEA</strain>
    </source>
</reference>
<evidence type="ECO:0000313" key="2">
    <source>
        <dbReference type="Proteomes" id="UP000092445"/>
    </source>
</evidence>
<dbReference type="Proteomes" id="UP000092445">
    <property type="component" value="Unassembled WGS sequence"/>
</dbReference>
<evidence type="ECO:0000313" key="1">
    <source>
        <dbReference type="EnsemblMetazoa" id="GPAI037844-PA"/>
    </source>
</evidence>
<accession>A0A1B0A8P7</accession>